<dbReference type="AlphaFoldDB" id="A0AAV0WE19"/>
<gene>
    <name evidence="2" type="ORF">MEUPH1_LOCUS9892</name>
</gene>
<sequence length="249" mass="28005">MDHWLKTGSFSKRKTTEPTDSQDVPSSVTNTAEENPMKKLPQVSDTKLLVPPPVKIKKYSEDYLSQGFSFVMIENVPRPECVVCGEVLSNGSMKPSLLTRHLNTKHSDLKDKNVTFFKRLLENKNKCNMHTYLSSGSTNSDALEASFRISYRIAKSGKNHTIGENLILPSIKDAVPCMFEKDYVNKINSIPLSNDTVSRRIKDISNGIEETLLIYDSQLFSIQVDESTDVAQLAVLLVIARYLKENESI</sequence>
<evidence type="ECO:0000313" key="2">
    <source>
        <dbReference type="EMBL" id="CAI6353816.1"/>
    </source>
</evidence>
<evidence type="ECO:0008006" key="4">
    <source>
        <dbReference type="Google" id="ProtNLM"/>
    </source>
</evidence>
<feature type="compositionally biased region" description="Polar residues" evidence="1">
    <location>
        <begin position="18"/>
        <end position="33"/>
    </location>
</feature>
<feature type="region of interest" description="Disordered" evidence="1">
    <location>
        <begin position="1"/>
        <end position="44"/>
    </location>
</feature>
<protein>
    <recommendedName>
        <fullName evidence="4">Zinc finger BED domain-containing protein 5</fullName>
    </recommendedName>
</protein>
<organism evidence="2 3">
    <name type="scientific">Macrosiphum euphorbiae</name>
    <name type="common">potato aphid</name>
    <dbReference type="NCBI Taxonomy" id="13131"/>
    <lineage>
        <taxon>Eukaryota</taxon>
        <taxon>Metazoa</taxon>
        <taxon>Ecdysozoa</taxon>
        <taxon>Arthropoda</taxon>
        <taxon>Hexapoda</taxon>
        <taxon>Insecta</taxon>
        <taxon>Pterygota</taxon>
        <taxon>Neoptera</taxon>
        <taxon>Paraneoptera</taxon>
        <taxon>Hemiptera</taxon>
        <taxon>Sternorrhyncha</taxon>
        <taxon>Aphidomorpha</taxon>
        <taxon>Aphidoidea</taxon>
        <taxon>Aphididae</taxon>
        <taxon>Macrosiphini</taxon>
        <taxon>Macrosiphum</taxon>
    </lineage>
</organism>
<accession>A0AAV0WE19</accession>
<comment type="caution">
    <text evidence="2">The sequence shown here is derived from an EMBL/GenBank/DDBJ whole genome shotgun (WGS) entry which is preliminary data.</text>
</comment>
<evidence type="ECO:0000313" key="3">
    <source>
        <dbReference type="Proteomes" id="UP001160148"/>
    </source>
</evidence>
<dbReference type="PANTHER" id="PTHR45913">
    <property type="entry name" value="EPM2A-INTERACTING PROTEIN 1"/>
    <property type="match status" value="1"/>
</dbReference>
<dbReference type="PANTHER" id="PTHR45913:SF19">
    <property type="entry name" value="LOW QUALITY PROTEIN: ZINC FINGER BED DOMAIN-CONTAINING PROTEIN 5-LIKE"/>
    <property type="match status" value="1"/>
</dbReference>
<proteinExistence type="predicted"/>
<dbReference type="EMBL" id="CARXXK010000002">
    <property type="protein sequence ID" value="CAI6353816.1"/>
    <property type="molecule type" value="Genomic_DNA"/>
</dbReference>
<dbReference type="Proteomes" id="UP001160148">
    <property type="component" value="Unassembled WGS sequence"/>
</dbReference>
<reference evidence="2 3" key="1">
    <citation type="submission" date="2023-01" db="EMBL/GenBank/DDBJ databases">
        <authorList>
            <person name="Whitehead M."/>
        </authorList>
    </citation>
    <scope>NUCLEOTIDE SEQUENCE [LARGE SCALE GENOMIC DNA]</scope>
</reference>
<name>A0AAV0WE19_9HEMI</name>
<evidence type="ECO:0000256" key="1">
    <source>
        <dbReference type="SAM" id="MobiDB-lite"/>
    </source>
</evidence>
<keyword evidence="3" id="KW-1185">Reference proteome</keyword>